<dbReference type="CDD" id="cd16936">
    <property type="entry name" value="HATPase_RsbW-like"/>
    <property type="match status" value="1"/>
</dbReference>
<dbReference type="AlphaFoldDB" id="A0A1H6CR65"/>
<dbReference type="InterPro" id="IPR050267">
    <property type="entry name" value="Anti-sigma-factor_SerPK"/>
</dbReference>
<dbReference type="InterPro" id="IPR047718">
    <property type="entry name" value="RsbA-like_anti_sig"/>
</dbReference>
<dbReference type="Pfam" id="PF13581">
    <property type="entry name" value="HATPase_c_2"/>
    <property type="match status" value="1"/>
</dbReference>
<dbReference type="Gene3D" id="3.30.565.10">
    <property type="entry name" value="Histidine kinase-like ATPase, C-terminal domain"/>
    <property type="match status" value="1"/>
</dbReference>
<dbReference type="NCBIfam" id="NF041045">
    <property type="entry name" value="RsbA_anti_sig"/>
    <property type="match status" value="1"/>
</dbReference>
<evidence type="ECO:0000256" key="2">
    <source>
        <dbReference type="SAM" id="MobiDB-lite"/>
    </source>
</evidence>
<feature type="region of interest" description="Disordered" evidence="2">
    <location>
        <begin position="1"/>
        <end position="30"/>
    </location>
</feature>
<accession>A0A1H6CR65</accession>
<proteinExistence type="predicted"/>
<name>A0A1H6CR65_9ACTN</name>
<dbReference type="InterPro" id="IPR003594">
    <property type="entry name" value="HATPase_dom"/>
</dbReference>
<dbReference type="GO" id="GO:0004674">
    <property type="term" value="F:protein serine/threonine kinase activity"/>
    <property type="evidence" value="ECO:0007669"/>
    <property type="project" value="UniProtKB-KW"/>
</dbReference>
<keyword evidence="5" id="KW-0808">Transferase</keyword>
<evidence type="ECO:0000256" key="1">
    <source>
        <dbReference type="ARBA" id="ARBA00022527"/>
    </source>
</evidence>
<dbReference type="OrthoDB" id="4088450at2"/>
<keyword evidence="6" id="KW-1185">Reference proteome</keyword>
<evidence type="ECO:0000313" key="6">
    <source>
        <dbReference type="Proteomes" id="UP000236754"/>
    </source>
</evidence>
<organism evidence="5 6">
    <name type="scientific">Actinacidiphila yanglinensis</name>
    <dbReference type="NCBI Taxonomy" id="310779"/>
    <lineage>
        <taxon>Bacteria</taxon>
        <taxon>Bacillati</taxon>
        <taxon>Actinomycetota</taxon>
        <taxon>Actinomycetes</taxon>
        <taxon>Kitasatosporales</taxon>
        <taxon>Streptomycetaceae</taxon>
        <taxon>Actinacidiphila</taxon>
    </lineage>
</organism>
<evidence type="ECO:0000259" key="3">
    <source>
        <dbReference type="Pfam" id="PF13581"/>
    </source>
</evidence>
<dbReference type="PANTHER" id="PTHR35526:SF3">
    <property type="entry name" value="ANTI-SIGMA-F FACTOR RSBW"/>
    <property type="match status" value="1"/>
</dbReference>
<keyword evidence="1" id="KW-0723">Serine/threonine-protein kinase</keyword>
<gene>
    <name evidence="5" type="ORF">SAMN05216223_109298</name>
</gene>
<dbReference type="InterPro" id="IPR036890">
    <property type="entry name" value="HATPase_C_sf"/>
</dbReference>
<sequence>MSGRPVGGAPSGGRDGTGGGVAPWGGGTVVGAADGGGPAVAVGAPDGGPTGGRAVTLPPAAAGPVTLPARAPAGGAVGGRPPDKVIFSGRILSGPAHVSERGPDDVDTAVGAFSHPAFFYRDDAEYLDTTLAFVRDGFSVGEPVAVAVPGERLALLHQALGPLADGVHFTDMARAGRNPGRIIPGVLAAFADAQPAGRVRIVAEPVWPGRTPLEYPACVQHEALVNAAFDGRGATILCLYDAVRLDPQALGDACVTHPVLIEGGRRRTSAHYAPELAVASYNVPLSEPRFAASYVFDDERLRAARRFAVRTADALGLAGPRLDDLALAVAELTTNSVLHGGGHGVVRVWAEHGHVACEVRDGGRLADPLAGSRLPPPGRPGGRGLLMVHQLADLVRTHTGTAGTAIRCYLTLPPPAPV</sequence>
<protein>
    <submittedName>
        <fullName evidence="5">Anti-sigma regulatory factor (Ser/Thr protein kinase)</fullName>
    </submittedName>
</protein>
<dbReference type="EMBL" id="FNVU01000009">
    <property type="protein sequence ID" value="SEG74896.1"/>
    <property type="molecule type" value="Genomic_DNA"/>
</dbReference>
<dbReference type="Pfam" id="PF14417">
    <property type="entry name" value="MEDS"/>
    <property type="match status" value="1"/>
</dbReference>
<evidence type="ECO:0000259" key="4">
    <source>
        <dbReference type="Pfam" id="PF14417"/>
    </source>
</evidence>
<keyword evidence="5" id="KW-0418">Kinase</keyword>
<dbReference type="Proteomes" id="UP000236754">
    <property type="component" value="Unassembled WGS sequence"/>
</dbReference>
<reference evidence="5 6" key="1">
    <citation type="submission" date="2016-10" db="EMBL/GenBank/DDBJ databases">
        <authorList>
            <person name="de Groot N.N."/>
        </authorList>
    </citation>
    <scope>NUCLEOTIDE SEQUENCE [LARGE SCALE GENOMIC DNA]</scope>
    <source>
        <strain evidence="5 6">CGMCC 4.2023</strain>
    </source>
</reference>
<dbReference type="PANTHER" id="PTHR35526">
    <property type="entry name" value="ANTI-SIGMA-F FACTOR RSBW-RELATED"/>
    <property type="match status" value="1"/>
</dbReference>
<evidence type="ECO:0000313" key="5">
    <source>
        <dbReference type="EMBL" id="SEG74896.1"/>
    </source>
</evidence>
<feature type="domain" description="MEDS" evidence="4">
    <location>
        <begin position="115"/>
        <end position="258"/>
    </location>
</feature>
<dbReference type="SUPFAM" id="SSF55874">
    <property type="entry name" value="ATPase domain of HSP90 chaperone/DNA topoisomerase II/histidine kinase"/>
    <property type="match status" value="1"/>
</dbReference>
<feature type="domain" description="Histidine kinase/HSP90-like ATPase" evidence="3">
    <location>
        <begin position="297"/>
        <end position="407"/>
    </location>
</feature>
<dbReference type="InterPro" id="IPR025847">
    <property type="entry name" value="MEDS_domain"/>
</dbReference>